<protein>
    <submittedName>
        <fullName evidence="1">Uncharacterized protein</fullName>
    </submittedName>
</protein>
<feature type="non-terminal residue" evidence="1">
    <location>
        <position position="77"/>
    </location>
</feature>
<dbReference type="EMBL" id="BART01032775">
    <property type="protein sequence ID" value="GAH14606.1"/>
    <property type="molecule type" value="Genomic_DNA"/>
</dbReference>
<evidence type="ECO:0000313" key="1">
    <source>
        <dbReference type="EMBL" id="GAH14606.1"/>
    </source>
</evidence>
<sequence>MTNLNLAYIGPWGENSHNWDNTLPKEEHQNAKMKIIVNGHNSIIATLDGGDYIPYHNVKNRTDFAFLEKYDAVIIPY</sequence>
<gene>
    <name evidence="1" type="ORF">S01H4_56544</name>
</gene>
<proteinExistence type="predicted"/>
<name>X1D1B3_9ZZZZ</name>
<accession>X1D1B3</accession>
<reference evidence="1" key="1">
    <citation type="journal article" date="2014" name="Front. Microbiol.">
        <title>High frequency of phylogenetically diverse reductive dehalogenase-homologous genes in deep subseafloor sedimentary metagenomes.</title>
        <authorList>
            <person name="Kawai M."/>
            <person name="Futagami T."/>
            <person name="Toyoda A."/>
            <person name="Takaki Y."/>
            <person name="Nishi S."/>
            <person name="Hori S."/>
            <person name="Arai W."/>
            <person name="Tsubouchi T."/>
            <person name="Morono Y."/>
            <person name="Uchiyama I."/>
            <person name="Ito T."/>
            <person name="Fujiyama A."/>
            <person name="Inagaki F."/>
            <person name="Takami H."/>
        </authorList>
    </citation>
    <scope>NUCLEOTIDE SEQUENCE</scope>
    <source>
        <strain evidence="1">Expedition CK06-06</strain>
    </source>
</reference>
<organism evidence="1">
    <name type="scientific">marine sediment metagenome</name>
    <dbReference type="NCBI Taxonomy" id="412755"/>
    <lineage>
        <taxon>unclassified sequences</taxon>
        <taxon>metagenomes</taxon>
        <taxon>ecological metagenomes</taxon>
    </lineage>
</organism>
<dbReference type="AlphaFoldDB" id="X1D1B3"/>
<comment type="caution">
    <text evidence="1">The sequence shown here is derived from an EMBL/GenBank/DDBJ whole genome shotgun (WGS) entry which is preliminary data.</text>
</comment>